<dbReference type="PANTHER" id="PTHR47723">
    <property type="entry name" value="OS05G0353850 PROTEIN"/>
    <property type="match status" value="1"/>
</dbReference>
<name>A0A0G0T802_9BACT</name>
<evidence type="ECO:0000313" key="3">
    <source>
        <dbReference type="Proteomes" id="UP000034664"/>
    </source>
</evidence>
<reference evidence="2 3" key="1">
    <citation type="journal article" date="2015" name="Nature">
        <title>rRNA introns, odd ribosomes, and small enigmatic genomes across a large radiation of phyla.</title>
        <authorList>
            <person name="Brown C.T."/>
            <person name="Hug L.A."/>
            <person name="Thomas B.C."/>
            <person name="Sharon I."/>
            <person name="Castelle C.J."/>
            <person name="Singh A."/>
            <person name="Wilkins M.J."/>
            <person name="Williams K.H."/>
            <person name="Banfield J.F."/>
        </authorList>
    </citation>
    <scope>NUCLEOTIDE SEQUENCE [LARGE SCALE GENOMIC DNA]</scope>
</reference>
<dbReference type="InterPro" id="IPR036397">
    <property type="entry name" value="RNaseH_sf"/>
</dbReference>
<dbReference type="GO" id="GO:0004523">
    <property type="term" value="F:RNA-DNA hybrid ribonuclease activity"/>
    <property type="evidence" value="ECO:0007669"/>
    <property type="project" value="InterPro"/>
</dbReference>
<dbReference type="AlphaFoldDB" id="A0A0G0T802"/>
<gene>
    <name evidence="2" type="ORF">UU14_C0040G0006</name>
</gene>
<sequence length="154" mass="16787">MSTPLGKAKPEKLIVYTDGGARGNPGPAALGVVIQGAKGNTIKKFGERLGIKTNNEAEYSAIIAALQKVKALYGKEKTKKMAIDMRMDSELAAKQLNGVYKIEEERLFPLFIKVWNLKMDFGKISFSHVPRAQNKKADQMVNEALDGGSAATLF</sequence>
<dbReference type="Proteomes" id="UP000034664">
    <property type="component" value="Unassembled WGS sequence"/>
</dbReference>
<dbReference type="InterPro" id="IPR053151">
    <property type="entry name" value="RNase_H-like"/>
</dbReference>
<dbReference type="EMBL" id="LBZM01000040">
    <property type="protein sequence ID" value="KKR70936.1"/>
    <property type="molecule type" value="Genomic_DNA"/>
</dbReference>
<accession>A0A0G0T802</accession>
<evidence type="ECO:0000313" key="2">
    <source>
        <dbReference type="EMBL" id="KKR70936.1"/>
    </source>
</evidence>
<protein>
    <submittedName>
        <fullName evidence="2">Ribonuclease H</fullName>
    </submittedName>
</protein>
<dbReference type="CDD" id="cd09279">
    <property type="entry name" value="RNase_HI_like"/>
    <property type="match status" value="1"/>
</dbReference>
<dbReference type="InterPro" id="IPR012337">
    <property type="entry name" value="RNaseH-like_sf"/>
</dbReference>
<dbReference type="GO" id="GO:0003676">
    <property type="term" value="F:nucleic acid binding"/>
    <property type="evidence" value="ECO:0007669"/>
    <property type="project" value="InterPro"/>
</dbReference>
<dbReference type="PROSITE" id="PS50879">
    <property type="entry name" value="RNASE_H_1"/>
    <property type="match status" value="1"/>
</dbReference>
<proteinExistence type="predicted"/>
<evidence type="ECO:0000259" key="1">
    <source>
        <dbReference type="PROSITE" id="PS50879"/>
    </source>
</evidence>
<dbReference type="InterPro" id="IPR002156">
    <property type="entry name" value="RNaseH_domain"/>
</dbReference>
<dbReference type="SUPFAM" id="SSF53098">
    <property type="entry name" value="Ribonuclease H-like"/>
    <property type="match status" value="1"/>
</dbReference>
<dbReference type="PANTHER" id="PTHR47723:SF19">
    <property type="entry name" value="POLYNUCLEOTIDYL TRANSFERASE, RIBONUCLEASE H-LIKE SUPERFAMILY PROTEIN"/>
    <property type="match status" value="1"/>
</dbReference>
<dbReference type="Gene3D" id="3.30.420.10">
    <property type="entry name" value="Ribonuclease H-like superfamily/Ribonuclease H"/>
    <property type="match status" value="1"/>
</dbReference>
<feature type="domain" description="RNase H type-1" evidence="1">
    <location>
        <begin position="9"/>
        <end position="146"/>
    </location>
</feature>
<comment type="caution">
    <text evidence="2">The sequence shown here is derived from an EMBL/GenBank/DDBJ whole genome shotgun (WGS) entry which is preliminary data.</text>
</comment>
<organism evidence="2 3">
    <name type="scientific">Candidatus Roizmanbacteria bacterium GW2011_GWB1_40_7</name>
    <dbReference type="NCBI Taxonomy" id="1618482"/>
    <lineage>
        <taxon>Bacteria</taxon>
        <taxon>Candidatus Roizmaniibacteriota</taxon>
    </lineage>
</organism>
<dbReference type="Pfam" id="PF13456">
    <property type="entry name" value="RVT_3"/>
    <property type="match status" value="1"/>
</dbReference>